<dbReference type="InterPro" id="IPR002347">
    <property type="entry name" value="SDR_fam"/>
</dbReference>
<comment type="similarity">
    <text evidence="1">Belongs to the short-chain dehydrogenases/reductases (SDR) family.</text>
</comment>
<dbReference type="Pfam" id="PF13561">
    <property type="entry name" value="adh_short_C2"/>
    <property type="match status" value="1"/>
</dbReference>
<evidence type="ECO:0000313" key="4">
    <source>
        <dbReference type="Proteomes" id="UP000235916"/>
    </source>
</evidence>
<keyword evidence="4" id="KW-1185">Reference proteome</keyword>
<dbReference type="PANTHER" id="PTHR42760">
    <property type="entry name" value="SHORT-CHAIN DEHYDROGENASES/REDUCTASES FAMILY MEMBER"/>
    <property type="match status" value="1"/>
</dbReference>
<dbReference type="OrthoDB" id="9802564at2"/>
<dbReference type="InterPro" id="IPR057326">
    <property type="entry name" value="KR_dom"/>
</dbReference>
<dbReference type="Proteomes" id="UP000235916">
    <property type="component" value="Unassembled WGS sequence"/>
</dbReference>
<reference evidence="3 4" key="1">
    <citation type="submission" date="2018-01" db="EMBL/GenBank/DDBJ databases">
        <title>Draft genome sequence of Paucibacter aquatile CR182 isolated from freshwater of the Nakdong River.</title>
        <authorList>
            <person name="Choi A."/>
            <person name="Chung E.J."/>
        </authorList>
    </citation>
    <scope>NUCLEOTIDE SEQUENCE [LARGE SCALE GENOMIC DNA]</scope>
    <source>
        <strain evidence="3 4">CR182</strain>
    </source>
</reference>
<protein>
    <submittedName>
        <fullName evidence="3">3-oxoacyl-ACP reductase</fullName>
    </submittedName>
</protein>
<dbReference type="InterPro" id="IPR036291">
    <property type="entry name" value="NAD(P)-bd_dom_sf"/>
</dbReference>
<dbReference type="RefSeq" id="WP_102766907.1">
    <property type="nucleotide sequence ID" value="NZ_POSP01000003.1"/>
</dbReference>
<organism evidence="3 4">
    <name type="scientific">Kinneretia aquatilis</name>
    <dbReference type="NCBI Taxonomy" id="2070761"/>
    <lineage>
        <taxon>Bacteria</taxon>
        <taxon>Pseudomonadati</taxon>
        <taxon>Pseudomonadota</taxon>
        <taxon>Betaproteobacteria</taxon>
        <taxon>Burkholderiales</taxon>
        <taxon>Sphaerotilaceae</taxon>
        <taxon>Roseateles</taxon>
    </lineage>
</organism>
<comment type="caution">
    <text evidence="3">The sequence shown here is derived from an EMBL/GenBank/DDBJ whole genome shotgun (WGS) entry which is preliminary data.</text>
</comment>
<feature type="domain" description="Ketoreductase" evidence="2">
    <location>
        <begin position="224"/>
        <end position="401"/>
    </location>
</feature>
<name>A0A2N8KU52_9BURK</name>
<dbReference type="EMBL" id="POSP01000003">
    <property type="protein sequence ID" value="PND36984.1"/>
    <property type="molecule type" value="Genomic_DNA"/>
</dbReference>
<dbReference type="PANTHER" id="PTHR42760:SF78">
    <property type="entry name" value="3-OXOACYL-[ACYL-CARRIER-PROTEIN] REDUCTASE [NADH]"/>
    <property type="match status" value="1"/>
</dbReference>
<evidence type="ECO:0000259" key="2">
    <source>
        <dbReference type="SMART" id="SM00822"/>
    </source>
</evidence>
<evidence type="ECO:0000313" key="3">
    <source>
        <dbReference type="EMBL" id="PND36984.1"/>
    </source>
</evidence>
<dbReference type="PRINTS" id="PR00081">
    <property type="entry name" value="GDHRDH"/>
</dbReference>
<dbReference type="SUPFAM" id="SSF51735">
    <property type="entry name" value="NAD(P)-binding Rossmann-fold domains"/>
    <property type="match status" value="2"/>
</dbReference>
<dbReference type="GO" id="GO:0016616">
    <property type="term" value="F:oxidoreductase activity, acting on the CH-OH group of donors, NAD or NADP as acceptor"/>
    <property type="evidence" value="ECO:0007669"/>
    <property type="project" value="UniProtKB-ARBA"/>
</dbReference>
<dbReference type="AlphaFoldDB" id="A0A2N8KU52"/>
<dbReference type="Gene3D" id="3.40.50.720">
    <property type="entry name" value="NAD(P)-binding Rossmann-like Domain"/>
    <property type="match status" value="2"/>
</dbReference>
<dbReference type="FunFam" id="3.40.50.720:FF:000338">
    <property type="entry name" value="3-oxoacyl-ACP reductase FabG"/>
    <property type="match status" value="1"/>
</dbReference>
<sequence>MASNSDPLIGLAAGRLTGPLVRALGLPRPRVLRREAGPYGSDELRGRQLVLTAMPGGHAGEAARSLLQALGARLLMETDLAADASARVDIAVLDATGCRELASLAQLRSFFAPLLRRLAPCAKLLLLAPCPLEAARVSPEAAAAAQGIDGFVRSLAKELGRSHAATVNALQVPVAAASALLGPLRFFCSARSAYVSGRILRLDAGQALYASPELPSVPGRLRERLAVVTGAARGLGAATAARLAEEGARVLCIDVPSAEPHLRELARRIQGDALALDISSAAAPAALCDWLRQHPGLAVDVLVHNAGITRDRSLFKMSEAEWKQVMAVNLQAILAIDAALDQADLLAPGAREICLSSISGIAGNAGQTNYATSKSALIGYVAARSAVLASRGATVNAVAPGFIETDMTRQVPWLIREAGRRLNALSQGGQPRDVAEAVAFLALPESGAVRGQTLRVCGQALMGA</sequence>
<evidence type="ECO:0000256" key="1">
    <source>
        <dbReference type="ARBA" id="ARBA00006484"/>
    </source>
</evidence>
<dbReference type="SMART" id="SM00822">
    <property type="entry name" value="PKS_KR"/>
    <property type="match status" value="1"/>
</dbReference>
<accession>A0A2N8KU52</accession>
<proteinExistence type="inferred from homology"/>
<gene>
    <name evidence="3" type="ORF">C1O66_05180</name>
</gene>
<dbReference type="NCBIfam" id="NF006110">
    <property type="entry name" value="PRK08261.1"/>
    <property type="match status" value="1"/>
</dbReference>